<proteinExistence type="predicted"/>
<evidence type="ECO:0000313" key="2">
    <source>
        <dbReference type="Proteomes" id="UP001172155"/>
    </source>
</evidence>
<accession>A0AA40ELI7</accession>
<organism evidence="1 2">
    <name type="scientific">Schizothecium vesticola</name>
    <dbReference type="NCBI Taxonomy" id="314040"/>
    <lineage>
        <taxon>Eukaryota</taxon>
        <taxon>Fungi</taxon>
        <taxon>Dikarya</taxon>
        <taxon>Ascomycota</taxon>
        <taxon>Pezizomycotina</taxon>
        <taxon>Sordariomycetes</taxon>
        <taxon>Sordariomycetidae</taxon>
        <taxon>Sordariales</taxon>
        <taxon>Schizotheciaceae</taxon>
        <taxon>Schizothecium</taxon>
    </lineage>
</organism>
<evidence type="ECO:0000313" key="1">
    <source>
        <dbReference type="EMBL" id="KAK0741550.1"/>
    </source>
</evidence>
<dbReference type="EMBL" id="JAUKUD010000006">
    <property type="protein sequence ID" value="KAK0741550.1"/>
    <property type="molecule type" value="Genomic_DNA"/>
</dbReference>
<dbReference type="Proteomes" id="UP001172155">
    <property type="component" value="Unassembled WGS sequence"/>
</dbReference>
<gene>
    <name evidence="1" type="ORF">B0T18DRAFT_473447</name>
</gene>
<comment type="caution">
    <text evidence="1">The sequence shown here is derived from an EMBL/GenBank/DDBJ whole genome shotgun (WGS) entry which is preliminary data.</text>
</comment>
<dbReference type="AlphaFoldDB" id="A0AA40ELI7"/>
<sequence>MGSMSDPIFGSDGTGNALLEAVACRELGQTLNRHRAVLEQRGKDLRSSSTIETKTILEARAKKAELEKAQSIQSSRLSFLDLHEFEPMPRDEIITGQTKFHQKKSVLAVRPKFKFSITTKYPIRNWERLQSDGVTWDPVVCHDGRCKLTVTARAKSFVESTAELLIFGRRDEIHAAEIAQLQNSLNELNPQLLVTAELVKSTRRNLNQITLDERSVSQDLERCDRDRANVRKREVAKTKAVNGQAYLDVGSVSGYSKAVLALKSDVDSPEEIRAALVPTADACQGELRSAKAAMDRYYSEHRWATSGAGKTTLADIDSSLSTAVKDMKHFNLFGRVKPMLESPAVWSEAEVTQLTRDCNADVATLTSAVQDGKYEILVQLGRVPNVKTGGDADPELEKAKKALDKRVDVMDRTCGWVKAKTQPIAVAAALQSSRYQRPEGKVEAFVSIYRGEMV</sequence>
<reference evidence="1" key="1">
    <citation type="submission" date="2023-06" db="EMBL/GenBank/DDBJ databases">
        <title>Genome-scale phylogeny and comparative genomics of the fungal order Sordariales.</title>
        <authorList>
            <consortium name="Lawrence Berkeley National Laboratory"/>
            <person name="Hensen N."/>
            <person name="Bonometti L."/>
            <person name="Westerberg I."/>
            <person name="Brannstrom I.O."/>
            <person name="Guillou S."/>
            <person name="Cros-Aarteil S."/>
            <person name="Calhoun S."/>
            <person name="Haridas S."/>
            <person name="Kuo A."/>
            <person name="Mondo S."/>
            <person name="Pangilinan J."/>
            <person name="Riley R."/>
            <person name="LaButti K."/>
            <person name="Andreopoulos B."/>
            <person name="Lipzen A."/>
            <person name="Chen C."/>
            <person name="Yanf M."/>
            <person name="Daum C."/>
            <person name="Ng V."/>
            <person name="Clum A."/>
            <person name="Steindorff A."/>
            <person name="Ohm R."/>
            <person name="Martin F."/>
            <person name="Silar P."/>
            <person name="Natvig D."/>
            <person name="Lalanne C."/>
            <person name="Gautier V."/>
            <person name="Ament-velasquez S.L."/>
            <person name="Kruys A."/>
            <person name="Hutchinson M.I."/>
            <person name="Powell A.J."/>
            <person name="Barry K."/>
            <person name="Miller A.N."/>
            <person name="Grigoriev I.V."/>
            <person name="Debuchy R."/>
            <person name="Gladieux P."/>
            <person name="Thoren M.H."/>
            <person name="Johannesson H."/>
        </authorList>
    </citation>
    <scope>NUCLEOTIDE SEQUENCE</scope>
    <source>
        <strain evidence="1">SMH3187-1</strain>
    </source>
</reference>
<name>A0AA40ELI7_9PEZI</name>
<keyword evidence="2" id="KW-1185">Reference proteome</keyword>
<protein>
    <submittedName>
        <fullName evidence="1">Uncharacterized protein</fullName>
    </submittedName>
</protein>